<dbReference type="AlphaFoldDB" id="A0AAP0X070"/>
<evidence type="ECO:0000313" key="4">
    <source>
        <dbReference type="Proteomes" id="UP001415857"/>
    </source>
</evidence>
<sequence length="150" mass="17331">MLLVDLATKVYKLDEAKRKWVEMTSLGDRVLYVDEHCTFSVSSREVTGCKGSRIYHASRYLCFSRVYTEVFNLEDGEWQDLDECFLGVSLEGVGGLSLSLDVSHVPGLSCALVDAELSNKERAVDTPISKKKKKKERERKRRKKKHREWW</sequence>
<dbReference type="EMBL" id="JBBPBK010000006">
    <property type="protein sequence ID" value="KAK9283691.1"/>
    <property type="molecule type" value="Genomic_DNA"/>
</dbReference>
<evidence type="ECO:0000256" key="1">
    <source>
        <dbReference type="SAM" id="MobiDB-lite"/>
    </source>
</evidence>
<dbReference type="InterPro" id="IPR051304">
    <property type="entry name" value="SCF_F-box_domain"/>
</dbReference>
<comment type="caution">
    <text evidence="3">The sequence shown here is derived from an EMBL/GenBank/DDBJ whole genome shotgun (WGS) entry which is preliminary data.</text>
</comment>
<evidence type="ECO:0000259" key="2">
    <source>
        <dbReference type="Pfam" id="PF03478"/>
    </source>
</evidence>
<feature type="compositionally biased region" description="Basic residues" evidence="1">
    <location>
        <begin position="129"/>
        <end position="150"/>
    </location>
</feature>
<dbReference type="PANTHER" id="PTHR47123:SF15">
    <property type="entry name" value="F-BOX PROTEIN SKIP23"/>
    <property type="match status" value="1"/>
</dbReference>
<keyword evidence="4" id="KW-1185">Reference proteome</keyword>
<protein>
    <recommendedName>
        <fullName evidence="2">KIB1-4 beta-propeller domain-containing protein</fullName>
    </recommendedName>
</protein>
<feature type="domain" description="KIB1-4 beta-propeller" evidence="2">
    <location>
        <begin position="8"/>
        <end position="57"/>
    </location>
</feature>
<organism evidence="3 4">
    <name type="scientific">Liquidambar formosana</name>
    <name type="common">Formosan gum</name>
    <dbReference type="NCBI Taxonomy" id="63359"/>
    <lineage>
        <taxon>Eukaryota</taxon>
        <taxon>Viridiplantae</taxon>
        <taxon>Streptophyta</taxon>
        <taxon>Embryophyta</taxon>
        <taxon>Tracheophyta</taxon>
        <taxon>Spermatophyta</taxon>
        <taxon>Magnoliopsida</taxon>
        <taxon>eudicotyledons</taxon>
        <taxon>Gunneridae</taxon>
        <taxon>Pentapetalae</taxon>
        <taxon>Saxifragales</taxon>
        <taxon>Altingiaceae</taxon>
        <taxon>Liquidambar</taxon>
    </lineage>
</organism>
<dbReference type="InterPro" id="IPR005174">
    <property type="entry name" value="KIB1-4_b-propeller"/>
</dbReference>
<name>A0AAP0X070_LIQFO</name>
<dbReference type="Pfam" id="PF03478">
    <property type="entry name" value="Beta-prop_KIB1-4"/>
    <property type="match status" value="1"/>
</dbReference>
<proteinExistence type="predicted"/>
<gene>
    <name evidence="3" type="ORF">L1049_011941</name>
</gene>
<dbReference type="PANTHER" id="PTHR47123">
    <property type="entry name" value="F-BOX PROTEIN SKIP23"/>
    <property type="match status" value="1"/>
</dbReference>
<dbReference type="Proteomes" id="UP001415857">
    <property type="component" value="Unassembled WGS sequence"/>
</dbReference>
<evidence type="ECO:0000313" key="3">
    <source>
        <dbReference type="EMBL" id="KAK9283691.1"/>
    </source>
</evidence>
<accession>A0AAP0X070</accession>
<reference evidence="3 4" key="1">
    <citation type="journal article" date="2024" name="Plant J.">
        <title>Genome sequences and population genomics reveal climatic adaptation and genomic divergence between two closely related sweetgum species.</title>
        <authorList>
            <person name="Xu W.Q."/>
            <person name="Ren C.Q."/>
            <person name="Zhang X.Y."/>
            <person name="Comes H.P."/>
            <person name="Liu X.H."/>
            <person name="Li Y.G."/>
            <person name="Kettle C.J."/>
            <person name="Jalonen R."/>
            <person name="Gaisberger H."/>
            <person name="Ma Y.Z."/>
            <person name="Qiu Y.X."/>
        </authorList>
    </citation>
    <scope>NUCLEOTIDE SEQUENCE [LARGE SCALE GENOMIC DNA]</scope>
    <source>
        <strain evidence="3">Hangzhou</strain>
    </source>
</reference>
<feature type="region of interest" description="Disordered" evidence="1">
    <location>
        <begin position="124"/>
        <end position="150"/>
    </location>
</feature>